<protein>
    <submittedName>
        <fullName evidence="1">16772_t:CDS:1</fullName>
    </submittedName>
</protein>
<dbReference type="EMBL" id="CAMKVN010004534">
    <property type="protein sequence ID" value="CAI2187263.1"/>
    <property type="molecule type" value="Genomic_DNA"/>
</dbReference>
<reference evidence="1" key="1">
    <citation type="submission" date="2022-08" db="EMBL/GenBank/DDBJ databases">
        <authorList>
            <person name="Kallberg Y."/>
            <person name="Tangrot J."/>
            <person name="Rosling A."/>
        </authorList>
    </citation>
    <scope>NUCLEOTIDE SEQUENCE</scope>
    <source>
        <strain evidence="1">Wild A</strain>
    </source>
</reference>
<feature type="non-terminal residue" evidence="1">
    <location>
        <position position="1"/>
    </location>
</feature>
<dbReference type="OrthoDB" id="2405412at2759"/>
<gene>
    <name evidence="1" type="ORF">FWILDA_LOCUS12990</name>
</gene>
<dbReference type="AlphaFoldDB" id="A0A9W4SZE7"/>
<evidence type="ECO:0000313" key="1">
    <source>
        <dbReference type="EMBL" id="CAI2187263.1"/>
    </source>
</evidence>
<dbReference type="Proteomes" id="UP001153678">
    <property type="component" value="Unassembled WGS sequence"/>
</dbReference>
<accession>A0A9W4SZE7</accession>
<keyword evidence="2" id="KW-1185">Reference proteome</keyword>
<organism evidence="1 2">
    <name type="scientific">Funneliformis geosporum</name>
    <dbReference type="NCBI Taxonomy" id="1117311"/>
    <lineage>
        <taxon>Eukaryota</taxon>
        <taxon>Fungi</taxon>
        <taxon>Fungi incertae sedis</taxon>
        <taxon>Mucoromycota</taxon>
        <taxon>Glomeromycotina</taxon>
        <taxon>Glomeromycetes</taxon>
        <taxon>Glomerales</taxon>
        <taxon>Glomeraceae</taxon>
        <taxon>Funneliformis</taxon>
    </lineage>
</organism>
<name>A0A9W4SZE7_9GLOM</name>
<evidence type="ECO:0000313" key="2">
    <source>
        <dbReference type="Proteomes" id="UP001153678"/>
    </source>
</evidence>
<sequence>WTWQDFERLEAYLETLRAGSGTTIKEQFPYAFANKIVLQWKIEPWEQMSVEQEDAQCVPKNGMVNWSKIHSQLNGNIFPILSPVVFLCLTGNPTIDSHSSRRIGSKYIGLIKQTKHSAPKSKGKIIASEVIDWYNIAMRKFNNVKIFEAIGFILFTNRDISKIDREKALAACPNLIIICRDNLENYMSYTFLYRGFVDETYRNEESA</sequence>
<proteinExistence type="predicted"/>
<comment type="caution">
    <text evidence="1">The sequence shown here is derived from an EMBL/GenBank/DDBJ whole genome shotgun (WGS) entry which is preliminary data.</text>
</comment>